<evidence type="ECO:0000313" key="5">
    <source>
        <dbReference type="EMBL" id="MBP2178488.1"/>
    </source>
</evidence>
<dbReference type="InterPro" id="IPR014710">
    <property type="entry name" value="RmlC-like_jellyroll"/>
</dbReference>
<dbReference type="Pfam" id="PF02311">
    <property type="entry name" value="AraC_binding"/>
    <property type="match status" value="1"/>
</dbReference>
<accession>A0ABS4PGF3</accession>
<feature type="domain" description="HTH araC/xylS-type" evidence="4">
    <location>
        <begin position="147"/>
        <end position="246"/>
    </location>
</feature>
<dbReference type="Pfam" id="PF12833">
    <property type="entry name" value="HTH_18"/>
    <property type="match status" value="1"/>
</dbReference>
<evidence type="ECO:0000259" key="4">
    <source>
        <dbReference type="PROSITE" id="PS01124"/>
    </source>
</evidence>
<keyword evidence="3" id="KW-0804">Transcription</keyword>
<name>A0ABS4PGF3_9PSEU</name>
<evidence type="ECO:0000256" key="3">
    <source>
        <dbReference type="ARBA" id="ARBA00023163"/>
    </source>
</evidence>
<keyword evidence="1" id="KW-0805">Transcription regulation</keyword>
<dbReference type="SMART" id="SM00342">
    <property type="entry name" value="HTH_ARAC"/>
    <property type="match status" value="1"/>
</dbReference>
<dbReference type="InterPro" id="IPR009057">
    <property type="entry name" value="Homeodomain-like_sf"/>
</dbReference>
<dbReference type="Gene3D" id="1.10.10.60">
    <property type="entry name" value="Homeodomain-like"/>
    <property type="match status" value="1"/>
</dbReference>
<dbReference type="EMBL" id="JAGGMS010000001">
    <property type="protein sequence ID" value="MBP2178488.1"/>
    <property type="molecule type" value="Genomic_DNA"/>
</dbReference>
<dbReference type="InterPro" id="IPR018062">
    <property type="entry name" value="HTH_AraC-typ_CS"/>
</dbReference>
<organism evidence="5 6">
    <name type="scientific">Amycolatopsis magusensis</name>
    <dbReference type="NCBI Taxonomy" id="882444"/>
    <lineage>
        <taxon>Bacteria</taxon>
        <taxon>Bacillati</taxon>
        <taxon>Actinomycetota</taxon>
        <taxon>Actinomycetes</taxon>
        <taxon>Pseudonocardiales</taxon>
        <taxon>Pseudonocardiaceae</taxon>
        <taxon>Amycolatopsis</taxon>
    </lineage>
</organism>
<dbReference type="InterPro" id="IPR018060">
    <property type="entry name" value="HTH_AraC"/>
</dbReference>
<dbReference type="PANTHER" id="PTHR11019:SF199">
    <property type="entry name" value="HTH-TYPE TRANSCRIPTIONAL REGULATOR NIMR"/>
    <property type="match status" value="1"/>
</dbReference>
<dbReference type="InterPro" id="IPR003313">
    <property type="entry name" value="AraC-bd"/>
</dbReference>
<evidence type="ECO:0000313" key="6">
    <source>
        <dbReference type="Proteomes" id="UP000741013"/>
    </source>
</evidence>
<dbReference type="PROSITE" id="PS00041">
    <property type="entry name" value="HTH_ARAC_FAMILY_1"/>
    <property type="match status" value="1"/>
</dbReference>
<evidence type="ECO:0000256" key="1">
    <source>
        <dbReference type="ARBA" id="ARBA00023015"/>
    </source>
</evidence>
<dbReference type="CDD" id="cd06124">
    <property type="entry name" value="cupin_NimR-like_N"/>
    <property type="match status" value="1"/>
</dbReference>
<protein>
    <submittedName>
        <fullName evidence="5">AraC-like DNA-binding protein</fullName>
    </submittedName>
</protein>
<dbReference type="InterPro" id="IPR011051">
    <property type="entry name" value="RmlC_Cupin_sf"/>
</dbReference>
<proteinExistence type="predicted"/>
<reference evidence="5 6" key="1">
    <citation type="submission" date="2021-03" db="EMBL/GenBank/DDBJ databases">
        <title>Sequencing the genomes of 1000 actinobacteria strains.</title>
        <authorList>
            <person name="Klenk H.-P."/>
        </authorList>
    </citation>
    <scope>NUCLEOTIDE SEQUENCE [LARGE SCALE GENOMIC DNA]</scope>
    <source>
        <strain evidence="5 6">DSM 45510</strain>
    </source>
</reference>
<dbReference type="PANTHER" id="PTHR11019">
    <property type="entry name" value="HTH-TYPE TRANSCRIPTIONAL REGULATOR NIMR"/>
    <property type="match status" value="1"/>
</dbReference>
<dbReference type="RefSeq" id="WP_245369195.1">
    <property type="nucleotide sequence ID" value="NZ_JAGGMS010000001.1"/>
</dbReference>
<evidence type="ECO:0000256" key="2">
    <source>
        <dbReference type="ARBA" id="ARBA00023125"/>
    </source>
</evidence>
<comment type="caution">
    <text evidence="5">The sequence shown here is derived from an EMBL/GenBank/DDBJ whole genome shotgun (WGS) entry which is preliminary data.</text>
</comment>
<dbReference type="PROSITE" id="PS01124">
    <property type="entry name" value="HTH_ARAC_FAMILY_2"/>
    <property type="match status" value="1"/>
</dbReference>
<dbReference type="SUPFAM" id="SSF51182">
    <property type="entry name" value="RmlC-like cupins"/>
    <property type="match status" value="1"/>
</dbReference>
<keyword evidence="2" id="KW-0238">DNA-binding</keyword>
<dbReference type="SUPFAM" id="SSF46689">
    <property type="entry name" value="Homeodomain-like"/>
    <property type="match status" value="1"/>
</dbReference>
<sequence length="246" mass="26958">MSLNRQPEAMLFGHFDLPSGTWLDWHVHPDHHQLAWAARGVVAVNVGSAHWVLPPARALWVPAGTRHRTGSSGNAVLRGIFMDAAQSPVSWPVPRLVRVRPLLRELLEHLTAGGLAEDARRRAEAVAFDLLEPVQVTPISVPLPTDARARQVAEALIAEPADDRTLDRFGREVGASERTLARLFLTETRLSFGRWRTQVRLRASLPLLADGMPLAGVADRVGYSSPSAFVAAFRRAVGVPPGRYFG</sequence>
<dbReference type="Gene3D" id="2.60.120.10">
    <property type="entry name" value="Jelly Rolls"/>
    <property type="match status" value="1"/>
</dbReference>
<gene>
    <name evidence="5" type="ORF">JOM49_000014</name>
</gene>
<keyword evidence="6" id="KW-1185">Reference proteome</keyword>
<dbReference type="Proteomes" id="UP000741013">
    <property type="component" value="Unassembled WGS sequence"/>
</dbReference>